<dbReference type="Proteomes" id="UP000431913">
    <property type="component" value="Unassembled WGS sequence"/>
</dbReference>
<evidence type="ECO:0000256" key="3">
    <source>
        <dbReference type="ARBA" id="ARBA00022605"/>
    </source>
</evidence>
<evidence type="ECO:0000313" key="13">
    <source>
        <dbReference type="Proteomes" id="UP000053433"/>
    </source>
</evidence>
<evidence type="ECO:0000256" key="7">
    <source>
        <dbReference type="RuleBase" id="RU000599"/>
    </source>
</evidence>
<keyword evidence="4 6" id="KW-0368">Histidine biosynthesis</keyword>
<dbReference type="Proteomes" id="UP000053433">
    <property type="component" value="Unassembled WGS sequence"/>
</dbReference>
<dbReference type="NCBIfam" id="NF002111">
    <property type="entry name" value="PRK00951.2-1"/>
    <property type="match status" value="1"/>
</dbReference>
<keyword evidence="3 6" id="KW-0028">Amino-acid biosynthesis</keyword>
<evidence type="ECO:0000256" key="1">
    <source>
        <dbReference type="ARBA" id="ARBA00005047"/>
    </source>
</evidence>
<keyword evidence="6" id="KW-0963">Cytoplasm</keyword>
<evidence type="ECO:0000313" key="15">
    <source>
        <dbReference type="Proteomes" id="UP000449193"/>
    </source>
</evidence>
<dbReference type="PROSITE" id="PS00955">
    <property type="entry name" value="IGP_DEHYDRATASE_2"/>
    <property type="match status" value="1"/>
</dbReference>
<reference evidence="9 13" key="2">
    <citation type="submission" date="2015-10" db="EMBL/GenBank/DDBJ databases">
        <title>A novel member of the family Ruminococcaceae isolated from human faeces.</title>
        <authorList>
            <person name="Shkoporov A.N."/>
            <person name="Chaplin A.V."/>
            <person name="Motuzova O.V."/>
            <person name="Kafarskaia L.I."/>
            <person name="Efimov B.A."/>
        </authorList>
    </citation>
    <scope>NUCLEOTIDE SEQUENCE [LARGE SCALE GENOMIC DNA]</scope>
    <source>
        <strain evidence="9 13">668</strain>
    </source>
</reference>
<dbReference type="HAMAP" id="MF_00076">
    <property type="entry name" value="HisB"/>
    <property type="match status" value="1"/>
</dbReference>
<dbReference type="Pfam" id="PF00475">
    <property type="entry name" value="IGPD"/>
    <property type="match status" value="1"/>
</dbReference>
<evidence type="ECO:0000313" key="8">
    <source>
        <dbReference type="EMBL" id="KJF40563.1"/>
    </source>
</evidence>
<reference evidence="8" key="1">
    <citation type="submission" date="2015-02" db="EMBL/GenBank/DDBJ databases">
        <title>A novel member of the family Ruminococcaceae isolated from human feces.</title>
        <authorList>
            <person name="Shkoporov A.N."/>
            <person name="Chaplin A.V."/>
            <person name="Motuzova O.V."/>
            <person name="Kafarskaia L.I."/>
            <person name="Khokhlova E.V."/>
            <person name="Efimov B.A."/>
        </authorList>
    </citation>
    <scope>NUCLEOTIDE SEQUENCE [LARGE SCALE GENOMIC DNA]</scope>
    <source>
        <strain evidence="8">585-1</strain>
    </source>
</reference>
<dbReference type="CDD" id="cd07914">
    <property type="entry name" value="IGPD"/>
    <property type="match status" value="1"/>
</dbReference>
<evidence type="ECO:0000313" key="11">
    <source>
        <dbReference type="EMBL" id="MTS51268.1"/>
    </source>
</evidence>
<name>A0A0D8J429_9FIRM</name>
<dbReference type="EMBL" id="JXXK01000006">
    <property type="protein sequence ID" value="KJF40563.1"/>
    <property type="molecule type" value="Genomic_DNA"/>
</dbReference>
<dbReference type="GO" id="GO:0000105">
    <property type="term" value="P:L-histidine biosynthetic process"/>
    <property type="evidence" value="ECO:0007669"/>
    <property type="project" value="UniProtKB-UniRule"/>
</dbReference>
<comment type="subcellular location">
    <subcellularLocation>
        <location evidence="6 7">Cytoplasm</location>
    </subcellularLocation>
</comment>
<dbReference type="SUPFAM" id="SSF54211">
    <property type="entry name" value="Ribosomal protein S5 domain 2-like"/>
    <property type="match status" value="2"/>
</dbReference>
<dbReference type="PANTHER" id="PTHR23133">
    <property type="entry name" value="IMIDAZOLEGLYCEROL-PHOSPHATE DEHYDRATASE HIS7"/>
    <property type="match status" value="1"/>
</dbReference>
<keyword evidence="12" id="KW-1185">Reference proteome</keyword>
<proteinExistence type="inferred from homology"/>
<comment type="caution">
    <text evidence="8">The sequence shown here is derived from an EMBL/GenBank/DDBJ whole genome shotgun (WGS) entry which is preliminary data.</text>
</comment>
<dbReference type="InterPro" id="IPR038494">
    <property type="entry name" value="IGPD_sf"/>
</dbReference>
<dbReference type="Gene3D" id="3.30.230.40">
    <property type="entry name" value="Imidazole glycerol phosphate dehydratase, domain 1"/>
    <property type="match status" value="2"/>
</dbReference>
<dbReference type="UniPathway" id="UPA00031">
    <property type="reaction ID" value="UER00011"/>
</dbReference>
<dbReference type="InterPro" id="IPR020565">
    <property type="entry name" value="ImidazoleglycerP_deHydtase_CS"/>
</dbReference>
<accession>A0A0D8J429</accession>
<reference evidence="10 14" key="4">
    <citation type="submission" date="2019-08" db="EMBL/GenBank/DDBJ databases">
        <title>In-depth cultivation of the pig gut microbiome towards novel bacterial diversity and tailored functional studies.</title>
        <authorList>
            <person name="Wylensek D."/>
            <person name="Hitch T.C.A."/>
            <person name="Clavel T."/>
        </authorList>
    </citation>
    <scope>NUCLEOTIDE SEQUENCE [LARGE SCALE GENOMIC DNA]</scope>
    <source>
        <strain evidence="10 14">WCA3-601-WT-6J</strain>
    </source>
</reference>
<accession>A0A0W7TTW6</accession>
<dbReference type="FunFam" id="3.30.230.40:FF:000001">
    <property type="entry name" value="Imidazoleglycerol-phosphate dehydratase HisB"/>
    <property type="match status" value="1"/>
</dbReference>
<dbReference type="EMBL" id="VUNJ01000014">
    <property type="protein sequence ID" value="MST92741.1"/>
    <property type="molecule type" value="Genomic_DNA"/>
</dbReference>
<dbReference type="NCBIfam" id="NF002114">
    <property type="entry name" value="PRK00951.2-4"/>
    <property type="match status" value="1"/>
</dbReference>
<evidence type="ECO:0000256" key="6">
    <source>
        <dbReference type="HAMAP-Rule" id="MF_00076"/>
    </source>
</evidence>
<keyword evidence="5 6" id="KW-0456">Lyase</keyword>
<dbReference type="Proteomes" id="UP000032483">
    <property type="component" value="Unassembled WGS sequence"/>
</dbReference>
<dbReference type="EMBL" id="LMUA01000004">
    <property type="protein sequence ID" value="KUE77259.1"/>
    <property type="molecule type" value="Genomic_DNA"/>
</dbReference>
<organism evidence="8 12">
    <name type="scientific">Ruthenibacterium lactatiformans</name>
    <dbReference type="NCBI Taxonomy" id="1550024"/>
    <lineage>
        <taxon>Bacteria</taxon>
        <taxon>Bacillati</taxon>
        <taxon>Bacillota</taxon>
        <taxon>Clostridia</taxon>
        <taxon>Eubacteriales</taxon>
        <taxon>Oscillospiraceae</taxon>
        <taxon>Ruthenibacterium</taxon>
    </lineage>
</organism>
<dbReference type="PROSITE" id="PS00954">
    <property type="entry name" value="IGP_DEHYDRATASE_1"/>
    <property type="match status" value="1"/>
</dbReference>
<comment type="pathway">
    <text evidence="1 6 7">Amino-acid biosynthesis; L-histidine biosynthesis; L-histidine from 5-phospho-alpha-D-ribose 1-diphosphate: step 6/9.</text>
</comment>
<dbReference type="InterPro" id="IPR000807">
    <property type="entry name" value="ImidazoleglycerolP_deHydtase"/>
</dbReference>
<evidence type="ECO:0000313" key="10">
    <source>
        <dbReference type="EMBL" id="MST92741.1"/>
    </source>
</evidence>
<dbReference type="EMBL" id="WMZR01000007">
    <property type="protein sequence ID" value="MTS51268.1"/>
    <property type="molecule type" value="Genomic_DNA"/>
</dbReference>
<evidence type="ECO:0000256" key="5">
    <source>
        <dbReference type="ARBA" id="ARBA00023239"/>
    </source>
</evidence>
<evidence type="ECO:0000313" key="9">
    <source>
        <dbReference type="EMBL" id="KUE77259.1"/>
    </source>
</evidence>
<dbReference type="GO" id="GO:0005737">
    <property type="term" value="C:cytoplasm"/>
    <property type="evidence" value="ECO:0007669"/>
    <property type="project" value="UniProtKB-SubCell"/>
</dbReference>
<gene>
    <name evidence="6 10" type="primary">hisB</name>
    <name evidence="9" type="ORF">ASJ35_04545</name>
    <name evidence="10" type="ORF">FYJ76_12520</name>
    <name evidence="11" type="ORF">GMD52_06920</name>
    <name evidence="8" type="ORF">TQ39_06145</name>
</gene>
<dbReference type="PANTHER" id="PTHR23133:SF2">
    <property type="entry name" value="IMIDAZOLEGLYCEROL-PHOSPHATE DEHYDRATASE"/>
    <property type="match status" value="1"/>
</dbReference>
<comment type="similarity">
    <text evidence="6 7">Belongs to the imidazoleglycerol-phosphate dehydratase family.</text>
</comment>
<evidence type="ECO:0000256" key="2">
    <source>
        <dbReference type="ARBA" id="ARBA00016664"/>
    </source>
</evidence>
<dbReference type="InterPro" id="IPR020568">
    <property type="entry name" value="Ribosomal_Su5_D2-typ_SF"/>
</dbReference>
<dbReference type="EC" id="4.2.1.19" evidence="6 7"/>
<dbReference type="FunFam" id="3.30.230.40:FF:000003">
    <property type="entry name" value="Imidazoleglycerol-phosphate dehydratase HisB"/>
    <property type="match status" value="1"/>
</dbReference>
<dbReference type="GO" id="GO:0004424">
    <property type="term" value="F:imidazoleglycerol-phosphate dehydratase activity"/>
    <property type="evidence" value="ECO:0007669"/>
    <property type="project" value="UniProtKB-UniRule"/>
</dbReference>
<reference evidence="11 15" key="3">
    <citation type="journal article" date="2019" name="Nat. Med.">
        <title>A library of human gut bacterial isolates paired with longitudinal multiomics data enables mechanistic microbiome research.</title>
        <authorList>
            <person name="Poyet M."/>
            <person name="Groussin M."/>
            <person name="Gibbons S.M."/>
            <person name="Avila-Pacheco J."/>
            <person name="Jiang X."/>
            <person name="Kearney S.M."/>
            <person name="Perrotta A.R."/>
            <person name="Berdy B."/>
            <person name="Zhao S."/>
            <person name="Lieberman T.D."/>
            <person name="Swanson P.K."/>
            <person name="Smith M."/>
            <person name="Roesemann S."/>
            <person name="Alexander J.E."/>
            <person name="Rich S.A."/>
            <person name="Livny J."/>
            <person name="Vlamakis H."/>
            <person name="Clish C."/>
            <person name="Bullock K."/>
            <person name="Deik A."/>
            <person name="Scott J."/>
            <person name="Pierce K.A."/>
            <person name="Xavier R.J."/>
            <person name="Alm E.J."/>
        </authorList>
    </citation>
    <scope>NUCLEOTIDE SEQUENCE [LARGE SCALE GENOMIC DNA]</scope>
    <source>
        <strain evidence="11 15">BIOML-A7</strain>
    </source>
</reference>
<protein>
    <recommendedName>
        <fullName evidence="2 6">Imidazoleglycerol-phosphate dehydratase</fullName>
        <shortName evidence="6">IGPD</shortName>
        <ecNumber evidence="6 7">4.2.1.19</ecNumber>
    </recommendedName>
</protein>
<evidence type="ECO:0000313" key="14">
    <source>
        <dbReference type="Proteomes" id="UP000431913"/>
    </source>
</evidence>
<dbReference type="Proteomes" id="UP000449193">
    <property type="component" value="Unassembled WGS sequence"/>
</dbReference>
<dbReference type="PATRIC" id="fig|1550024.3.peg.1381"/>
<dbReference type="AlphaFoldDB" id="A0A0D8J429"/>
<comment type="catalytic activity">
    <reaction evidence="6 7">
        <text>D-erythro-1-(imidazol-4-yl)glycerol 3-phosphate = 3-(imidazol-4-yl)-2-oxopropyl phosphate + H2O</text>
        <dbReference type="Rhea" id="RHEA:11040"/>
        <dbReference type="ChEBI" id="CHEBI:15377"/>
        <dbReference type="ChEBI" id="CHEBI:57766"/>
        <dbReference type="ChEBI" id="CHEBI:58278"/>
        <dbReference type="EC" id="4.2.1.19"/>
    </reaction>
</comment>
<evidence type="ECO:0000313" key="12">
    <source>
        <dbReference type="Proteomes" id="UP000032483"/>
    </source>
</evidence>
<sequence length="196" mass="21393">MRIVKSARRTDETEISLTLNLDGSGIYDVDTGCGFLNHMLELFSRHGRFDLTLACRGDVQVDYHHTVEDIAIVLGRAFSEALGDRAGINRYGTCTLPMDEALILAAVDISGRPAVGYALEVPTEKVGDFDTELVEEFLLGFARSLGCAVHVRRLAGTNSHHIIEGMFKALARALKEAVAIDEKYALEIPSTKGTIL</sequence>
<evidence type="ECO:0000256" key="4">
    <source>
        <dbReference type="ARBA" id="ARBA00023102"/>
    </source>
</evidence>